<organism evidence="1 2">
    <name type="scientific">Halomonas elongata</name>
    <dbReference type="NCBI Taxonomy" id="2746"/>
    <lineage>
        <taxon>Bacteria</taxon>
        <taxon>Pseudomonadati</taxon>
        <taxon>Pseudomonadota</taxon>
        <taxon>Gammaproteobacteria</taxon>
        <taxon>Oceanospirillales</taxon>
        <taxon>Halomonadaceae</taxon>
        <taxon>Halomonas</taxon>
    </lineage>
</organism>
<evidence type="ECO:0000313" key="1">
    <source>
        <dbReference type="EMBL" id="OBX35664.1"/>
    </source>
</evidence>
<name>A0A1B8P0A0_HALEL</name>
<gene>
    <name evidence="1" type="ORF">A8U91_04738</name>
</gene>
<dbReference type="Proteomes" id="UP000092504">
    <property type="component" value="Unassembled WGS sequence"/>
</dbReference>
<sequence>MTFYQGGNSGAGAMSLAEVNGARRIILLGYDCGYAADGKRHWHGDHPKDLGNAVSMPKWYAQFEEMAGHLGHCEIINASRRTALSLWPRKALEDALDV</sequence>
<comment type="caution">
    <text evidence="1">The sequence shown here is derived from an EMBL/GenBank/DDBJ whole genome shotgun (WGS) entry which is preliminary data.</text>
</comment>
<accession>A0A1B8P0A0</accession>
<reference evidence="1 2" key="1">
    <citation type="submission" date="2016-06" db="EMBL/GenBank/DDBJ databases">
        <title>Genome sequence of halotolerant plant growth promoting strain of Halomonas elongata HEK1 isolated from salterns of Rann of Kutch, Gujarat, India.</title>
        <authorList>
            <person name="Gaba S."/>
            <person name="Singh R.N."/>
            <person name="Abrol S."/>
            <person name="Kaushik R."/>
            <person name="Saxena A.K."/>
        </authorList>
    </citation>
    <scope>NUCLEOTIDE SEQUENCE [LARGE SCALE GENOMIC DNA]</scope>
    <source>
        <strain evidence="1 2">HEK1</strain>
    </source>
</reference>
<proteinExistence type="predicted"/>
<protein>
    <submittedName>
        <fullName evidence="1">Uncharacterized protein</fullName>
    </submittedName>
</protein>
<dbReference type="EMBL" id="MAJD01000002">
    <property type="protein sequence ID" value="OBX35664.1"/>
    <property type="molecule type" value="Genomic_DNA"/>
</dbReference>
<evidence type="ECO:0000313" key="2">
    <source>
        <dbReference type="Proteomes" id="UP000092504"/>
    </source>
</evidence>
<dbReference type="AlphaFoldDB" id="A0A1B8P0A0"/>